<feature type="compositionally biased region" description="Basic residues" evidence="12">
    <location>
        <begin position="27"/>
        <end position="45"/>
    </location>
</feature>
<feature type="domain" description="Rho RNA-BD" evidence="13">
    <location>
        <begin position="122"/>
        <end position="197"/>
    </location>
</feature>
<keyword evidence="3 9" id="KW-0378">Hydrolase</keyword>
<dbReference type="Pfam" id="PF00006">
    <property type="entry name" value="ATP-synt_ab"/>
    <property type="match status" value="1"/>
</dbReference>
<evidence type="ECO:0000256" key="1">
    <source>
        <dbReference type="ARBA" id="ARBA00022472"/>
    </source>
</evidence>
<organism evidence="14 15">
    <name type="scientific">Candidatus Amphirhobacter heronislandensis</name>
    <dbReference type="NCBI Taxonomy" id="1732024"/>
    <lineage>
        <taxon>Bacteria</taxon>
        <taxon>Pseudomonadati</taxon>
        <taxon>Pseudomonadota</taxon>
        <taxon>Gammaproteobacteria</taxon>
        <taxon>Candidatus Tethybacterales</taxon>
        <taxon>Candidatus Tethybacteraceae</taxon>
        <taxon>Candidatus Amphirhobacter</taxon>
    </lineage>
</organism>
<dbReference type="NCBIfam" id="TIGR00767">
    <property type="entry name" value="rho"/>
    <property type="match status" value="1"/>
</dbReference>
<reference evidence="14" key="1">
    <citation type="submission" date="2020-10" db="EMBL/GenBank/DDBJ databases">
        <title>An improved Amphimedon queenslandica hologenome assembly reveals how three proteobacterial symbionts can extend the metabolic phenotypic of their marine sponge host.</title>
        <authorList>
            <person name="Degnan B."/>
            <person name="Degnan S."/>
            <person name="Xiang X."/>
        </authorList>
    </citation>
    <scope>NUCLEOTIDE SEQUENCE</scope>
    <source>
        <strain evidence="14">AqS2</strain>
    </source>
</reference>
<accession>A0A930UEW7</accession>
<evidence type="ECO:0000256" key="8">
    <source>
        <dbReference type="ARBA" id="ARBA00023163"/>
    </source>
</evidence>
<feature type="binding site" evidence="9">
    <location>
        <begin position="255"/>
        <end position="260"/>
    </location>
    <ligand>
        <name>ATP</name>
        <dbReference type="ChEBI" id="CHEBI:30616"/>
    </ligand>
</feature>
<evidence type="ECO:0000256" key="7">
    <source>
        <dbReference type="ARBA" id="ARBA00023015"/>
    </source>
</evidence>
<dbReference type="InterPro" id="IPR041703">
    <property type="entry name" value="Rho_factor_ATP-bd"/>
</dbReference>
<comment type="caution">
    <text evidence="14">The sequence shown here is derived from an EMBL/GenBank/DDBJ whole genome shotgun (WGS) entry which is preliminary data.</text>
</comment>
<dbReference type="PANTHER" id="PTHR46425">
    <property type="entry name" value="TRANSCRIPTION TERMINATION FACTOR RHO"/>
    <property type="match status" value="1"/>
</dbReference>
<dbReference type="GO" id="GO:0005524">
    <property type="term" value="F:ATP binding"/>
    <property type="evidence" value="ECO:0007669"/>
    <property type="project" value="UniProtKB-UniRule"/>
</dbReference>
<dbReference type="EMBL" id="JADHEI010000033">
    <property type="protein sequence ID" value="MBF2735314.1"/>
    <property type="molecule type" value="Genomic_DNA"/>
</dbReference>
<dbReference type="GO" id="GO:0004386">
    <property type="term" value="F:helicase activity"/>
    <property type="evidence" value="ECO:0007669"/>
    <property type="project" value="UniProtKB-UniRule"/>
</dbReference>
<comment type="similarity">
    <text evidence="9 11">Belongs to the Rho family.</text>
</comment>
<evidence type="ECO:0000256" key="3">
    <source>
        <dbReference type="ARBA" id="ARBA00022801"/>
    </source>
</evidence>
<feature type="binding site" evidence="9">
    <location>
        <begin position="243"/>
        <end position="248"/>
    </location>
    <ligand>
        <name>ATP</name>
        <dbReference type="ChEBI" id="CHEBI:30616"/>
    </ligand>
</feature>
<dbReference type="Pfam" id="PF07497">
    <property type="entry name" value="Rho_RNA_bind"/>
    <property type="match status" value="1"/>
</dbReference>
<name>A0A930UEW7_9GAMM</name>
<dbReference type="EC" id="3.6.4.-" evidence="9 10"/>
<dbReference type="InterPro" id="IPR012340">
    <property type="entry name" value="NA-bd_OB-fold"/>
</dbReference>
<keyword evidence="8 9" id="KW-0804">Transcription</keyword>
<dbReference type="Gene3D" id="2.40.50.140">
    <property type="entry name" value="Nucleic acid-binding proteins"/>
    <property type="match status" value="1"/>
</dbReference>
<dbReference type="AlphaFoldDB" id="A0A930UEW7"/>
<keyword evidence="4 9" id="KW-0347">Helicase</keyword>
<evidence type="ECO:0000256" key="12">
    <source>
        <dbReference type="SAM" id="MobiDB-lite"/>
    </source>
</evidence>
<feature type="binding site" evidence="9">
    <location>
        <position position="286"/>
    </location>
    <ligand>
        <name>ATP</name>
        <dbReference type="ChEBI" id="CHEBI:30616"/>
    </ligand>
</feature>
<dbReference type="InterPro" id="IPR003593">
    <property type="entry name" value="AAA+_ATPase"/>
</dbReference>
<protein>
    <recommendedName>
        <fullName evidence="9 10">Transcription termination factor Rho</fullName>
        <ecNumber evidence="9 10">3.6.4.-</ecNumber>
    </recommendedName>
    <alternativeName>
        <fullName evidence="9">ATP-dependent helicase Rho</fullName>
    </alternativeName>
</protein>
<evidence type="ECO:0000256" key="6">
    <source>
        <dbReference type="ARBA" id="ARBA00022884"/>
    </source>
</evidence>
<dbReference type="GO" id="GO:0006353">
    <property type="term" value="P:DNA-templated transcription termination"/>
    <property type="evidence" value="ECO:0007669"/>
    <property type="project" value="UniProtKB-UniRule"/>
</dbReference>
<keyword evidence="5 9" id="KW-0067">ATP-binding</keyword>
<dbReference type="InterPro" id="IPR004665">
    <property type="entry name" value="Term_rho"/>
</dbReference>
<dbReference type="HAMAP" id="MF_01884">
    <property type="entry name" value="Rho"/>
    <property type="match status" value="1"/>
</dbReference>
<dbReference type="GO" id="GO:0003723">
    <property type="term" value="F:RNA binding"/>
    <property type="evidence" value="ECO:0007669"/>
    <property type="project" value="UniProtKB-UniRule"/>
</dbReference>
<keyword evidence="1 9" id="KW-0806">Transcription termination</keyword>
<dbReference type="InterPro" id="IPR000194">
    <property type="entry name" value="ATPase_F1/V1/A1_a/bsu_nucl-bd"/>
</dbReference>
<comment type="function">
    <text evidence="9">Facilitates transcription termination by a mechanism that involves Rho binding to the nascent RNA, activation of Rho's RNA-dependent ATPase activity, and release of the mRNA from the DNA template.</text>
</comment>
<evidence type="ECO:0000313" key="14">
    <source>
        <dbReference type="EMBL" id="MBF2735314.1"/>
    </source>
</evidence>
<keyword evidence="6 9" id="KW-0694">RNA-binding</keyword>
<evidence type="ECO:0000256" key="2">
    <source>
        <dbReference type="ARBA" id="ARBA00022741"/>
    </source>
</evidence>
<proteinExistence type="inferred from homology"/>
<dbReference type="GO" id="GO:0008186">
    <property type="term" value="F:ATP-dependent activity, acting on RNA"/>
    <property type="evidence" value="ECO:0007669"/>
    <property type="project" value="UniProtKB-UniRule"/>
</dbReference>
<evidence type="ECO:0000256" key="9">
    <source>
        <dbReference type="HAMAP-Rule" id="MF_01884"/>
    </source>
</evidence>
<dbReference type="Proteomes" id="UP000604381">
    <property type="component" value="Unassembled WGS sequence"/>
</dbReference>
<dbReference type="PANTHER" id="PTHR46425:SF1">
    <property type="entry name" value="TRANSCRIPTION TERMINATION FACTOR RHO"/>
    <property type="match status" value="1"/>
</dbReference>
<dbReference type="PROSITE" id="PS51856">
    <property type="entry name" value="RHO_RNA_BD"/>
    <property type="match status" value="1"/>
</dbReference>
<dbReference type="InterPro" id="IPR011113">
    <property type="entry name" value="Rho_RNA-bd"/>
</dbReference>
<keyword evidence="2 9" id="KW-0547">Nucleotide-binding</keyword>
<dbReference type="Gene3D" id="3.40.50.300">
    <property type="entry name" value="P-loop containing nucleotide triphosphate hydrolases"/>
    <property type="match status" value="1"/>
</dbReference>
<keyword evidence="15" id="KW-1185">Reference proteome</keyword>
<evidence type="ECO:0000259" key="13">
    <source>
        <dbReference type="PROSITE" id="PS51856"/>
    </source>
</evidence>
<evidence type="ECO:0000256" key="10">
    <source>
        <dbReference type="NCBIfam" id="TIGR00767"/>
    </source>
</evidence>
<evidence type="ECO:0000256" key="4">
    <source>
        <dbReference type="ARBA" id="ARBA00022806"/>
    </source>
</evidence>
<dbReference type="SMART" id="SM00382">
    <property type="entry name" value="AAA"/>
    <property type="match status" value="1"/>
</dbReference>
<evidence type="ECO:0000256" key="11">
    <source>
        <dbReference type="PROSITE-ProRule" id="PRU01203"/>
    </source>
</evidence>
<keyword evidence="7 9" id="KW-0805">Transcription regulation</keyword>
<feature type="region of interest" description="Disordered" evidence="12">
    <location>
        <begin position="1"/>
        <end position="72"/>
    </location>
</feature>
<dbReference type="InterPro" id="IPR027417">
    <property type="entry name" value="P-loop_NTPase"/>
</dbReference>
<comment type="subunit">
    <text evidence="9">Homohexamer. The homohexamer assembles into an open ring structure.</text>
</comment>
<dbReference type="CDD" id="cd01128">
    <property type="entry name" value="rho_factor_C"/>
    <property type="match status" value="1"/>
</dbReference>
<dbReference type="SUPFAM" id="SSF50249">
    <property type="entry name" value="Nucleic acid-binding proteins"/>
    <property type="match status" value="1"/>
</dbReference>
<comment type="caution">
    <text evidence="9">Lacks conserved residue(s) required for the propagation of feature annotation.</text>
</comment>
<sequence>MTDDSQTPPPPPPPPPGPPPGPGGPRARGRGPRPHNKPRGGRVRGRPAGGKLPSGVPSLEGRDEQEVEPNGEAFELGDLSSKSVDGLYDFLQAEGIEAPSNRMRKLDLVFLAAKNLAQRGAALHGEGCLEAAKDGHGFLRFAANSYCPEQGDIYVAPQLARSHGLQSGDMVSGRLIAPRDNDRFFGLRDVDGINGIPAGKVGRRTVFENLTPTFPDERFVLERDMRAEENATGRIIDIFAPIGKGQRGLLVSPPKSGKTVMLQHIAHAIEENHPEVELIVLLIDERPEEVTEMQRSVKGEVVASTFDEAAARHVHVAEMIIAKAKRRVEMGKDVVIMLDSITRLARAYNTVAPQTGRVLTGGVDSQALQRPKRFFGAARNIEHGGSLTIIATALVDTGSKMDEVIYEEFKGTGNMEIHLDRRISEKRIYPAISLKRCGTRREELLLDPKVLQHSWLLRRACAEQDDVKNAEWIIEQMRATKSNADMFTMMQKMMKK</sequence>
<evidence type="ECO:0000313" key="15">
    <source>
        <dbReference type="Proteomes" id="UP000604381"/>
    </source>
</evidence>
<dbReference type="NCBIfam" id="NF006886">
    <property type="entry name" value="PRK09376.1"/>
    <property type="match status" value="1"/>
</dbReference>
<evidence type="ECO:0000256" key="5">
    <source>
        <dbReference type="ARBA" id="ARBA00022840"/>
    </source>
</evidence>
<gene>
    <name evidence="9 14" type="primary">rho</name>
    <name evidence="14" type="ORF">ISN26_04415</name>
</gene>
<dbReference type="SUPFAM" id="SSF52540">
    <property type="entry name" value="P-loop containing nucleoside triphosphate hydrolases"/>
    <property type="match status" value="1"/>
</dbReference>
<dbReference type="GO" id="GO:0016787">
    <property type="term" value="F:hydrolase activity"/>
    <property type="evidence" value="ECO:0007669"/>
    <property type="project" value="UniProtKB-KW"/>
</dbReference>
<feature type="compositionally biased region" description="Pro residues" evidence="12">
    <location>
        <begin position="7"/>
        <end position="23"/>
    </location>
</feature>